<dbReference type="Pfam" id="PF17517">
    <property type="entry name" value="IgGFc_binding"/>
    <property type="match status" value="1"/>
</dbReference>
<dbReference type="InterPro" id="IPR035234">
    <property type="entry name" value="IgGFc-bd_N"/>
</dbReference>
<feature type="signal peptide" evidence="1">
    <location>
        <begin position="1"/>
        <end position="18"/>
    </location>
</feature>
<dbReference type="Pfam" id="PF17963">
    <property type="entry name" value="Big_9"/>
    <property type="match status" value="1"/>
</dbReference>
<dbReference type="STRING" id="266748.HY04_08115"/>
<dbReference type="Proteomes" id="UP000270036">
    <property type="component" value="Chromosome"/>
</dbReference>
<dbReference type="Gene3D" id="2.60.40.3440">
    <property type="match status" value="1"/>
</dbReference>
<evidence type="ECO:0000259" key="2">
    <source>
        <dbReference type="Pfam" id="PF17517"/>
    </source>
</evidence>
<reference evidence="3 5" key="1">
    <citation type="submission" date="2014-07" db="EMBL/GenBank/DDBJ databases">
        <authorList>
            <person name="Pisani N.G."/>
            <person name="Newman J.D."/>
        </authorList>
    </citation>
    <scope>NUCLEOTIDE SEQUENCE [LARGE SCALE GENOMIC DNA]</scope>
    <source>
        <strain evidence="3 5">LMG 24720</strain>
    </source>
</reference>
<protein>
    <submittedName>
        <fullName evidence="4">Gliding motility-associated C-terminal domain</fullName>
    </submittedName>
</protein>
<keyword evidence="1" id="KW-0732">Signal</keyword>
<proteinExistence type="predicted"/>
<feature type="domain" description="IgGFc-binding protein N-terminal" evidence="2">
    <location>
        <begin position="129"/>
        <end position="442"/>
    </location>
</feature>
<sequence length="1140" mass="125390">MKKIILFLFSFIFVTSFAQLDREHWFAPMYDGQGNGSPEQYLHLSTNETSAFKVLVYSNNAVVYTRTISKGNPAIIKVYRDYIITKSKNDLHTVGNRGLYIQAEKPCFANLRFRVANHAEIITSKGTAGIGTKFYTVVAPNAQVNNNLGFGASFLATENNTTVTVNNFKKNLYFNDYGLATDFTFTLNKGESYIIDGRSTNAENLNGFIGATVTSDKPISMSNGNFNGQYATSDLDDGSDILMDQSVPVDKLGDEFVIVKGYGAIGNNMEGAIVVATEKNTSLYVNDSTVPIATLANEGDYYLIDESNYTLRGSDHYNLHIKTDKNVYVYQLLGGVESGSSPLATGGMNYIPPLNCYLPKKIDELSYISRIAQTDSDNTFLTKLNIITQQGAVVKVNGIIPDAQYGPYEISTITANQTWVTYSIPEVKGNLTIESSKAVTAGIASGNNAFGYGGYFAGFSAIPLILKTEGDCLQNSPPVKLAVTEGFDSYLWLIQVNGVFVPAPVTAQHPSNSEFEYFPTQAGIYAVKVQQGTCPEIQTADFKFYNCTTYTNYDFTTCTEQLISPEFALSSQTINNTTLKIDTPPTKGNVVINADGTITYTANPNAIGTDTFKFSFCGNGAISDCETVQATITLNQIEKYNVPLGECSETGSATYDLREAAVTPDSTVSKTYYETEAGAENEIAAEVINNFANFTSVDRFVWVRMKNTFGCVAVARIELKVKLPADVKPELYTKSHCDEDIDGVLDGIYKVDVTSITPSVLQTPSNHIVRYYDTEIKANAGSLTDNIKDIFSFTANRSIWIRVEPKNGCPIIVEKISILIGTKLILDTVAPDTICDDDLDGKKMVHLSNYISDFNNEADVTATYFLNLKDALNNENSIPEEVEVKNAGTYYLRLQKPRNCAEIGSLNLKIKIPKNSLKLVDKNICPLVIMNLDAGEGFSDYLWSNNSKEQSIDVPAGDYWVDLTFEGCTYRQKVSVKTVLLPVIKVIEIQGGTITVLVTGGNPPYQYSLDGSTYQSSNVFNNVPPGNYTVYVISADECVPTTTEINILRILNVITPNDDGKNDVLNYDDLLRKDNPYLQIFDRYGVSVFKGDKNNSFSWDGKSAGKLVGTGSYWYVLQWQEPGSATVTKLTGWVLVKTRN</sequence>
<keyword evidence="5" id="KW-1185">Reference proteome</keyword>
<reference evidence="4 6" key="2">
    <citation type="submission" date="2018-12" db="EMBL/GenBank/DDBJ databases">
        <authorList>
            <consortium name="Pathogen Informatics"/>
        </authorList>
    </citation>
    <scope>NUCLEOTIDE SEQUENCE [LARGE SCALE GENOMIC DNA]</scope>
    <source>
        <strain evidence="4 6">NCTC13489</strain>
    </source>
</reference>
<dbReference type="AlphaFoldDB" id="A0A448NUD1"/>
<evidence type="ECO:0000313" key="6">
    <source>
        <dbReference type="Proteomes" id="UP000270036"/>
    </source>
</evidence>
<evidence type="ECO:0000313" key="5">
    <source>
        <dbReference type="Proteomes" id="UP000028349"/>
    </source>
</evidence>
<gene>
    <name evidence="3" type="ORF">HY04_08115</name>
    <name evidence="4" type="ORF">NCTC13489_02634</name>
</gene>
<dbReference type="EMBL" id="JPEP01000002">
    <property type="protein sequence ID" value="KEY18472.1"/>
    <property type="molecule type" value="Genomic_DNA"/>
</dbReference>
<dbReference type="Pfam" id="PF13585">
    <property type="entry name" value="CHU_C"/>
    <property type="match status" value="1"/>
</dbReference>
<accession>A0A448NUD1</accession>
<dbReference type="RefSeq" id="WP_034718818.1">
    <property type="nucleotide sequence ID" value="NZ_FOIX01000001.1"/>
</dbReference>
<dbReference type="InterPro" id="IPR026341">
    <property type="entry name" value="T9SS_type_B"/>
</dbReference>
<dbReference type="NCBIfam" id="TIGR04131">
    <property type="entry name" value="Bac_Flav_CTERM"/>
    <property type="match status" value="1"/>
</dbReference>
<evidence type="ECO:0000313" key="3">
    <source>
        <dbReference type="EMBL" id="KEY18472.1"/>
    </source>
</evidence>
<dbReference type="Proteomes" id="UP000028349">
    <property type="component" value="Unassembled WGS sequence"/>
</dbReference>
<dbReference type="KEGG" id="cant:NCTC13489_02634"/>
<evidence type="ECO:0000313" key="4">
    <source>
        <dbReference type="EMBL" id="VEI01268.1"/>
    </source>
</evidence>
<organism evidence="4 6">
    <name type="scientific">Kaistella antarctica</name>
    <dbReference type="NCBI Taxonomy" id="266748"/>
    <lineage>
        <taxon>Bacteria</taxon>
        <taxon>Pseudomonadati</taxon>
        <taxon>Bacteroidota</taxon>
        <taxon>Flavobacteriia</taxon>
        <taxon>Flavobacteriales</taxon>
        <taxon>Weeksellaceae</taxon>
        <taxon>Chryseobacterium group</taxon>
        <taxon>Kaistella</taxon>
    </lineage>
</organism>
<evidence type="ECO:0000256" key="1">
    <source>
        <dbReference type="SAM" id="SignalP"/>
    </source>
</evidence>
<feature type="chain" id="PRO_5019212121" evidence="1">
    <location>
        <begin position="19"/>
        <end position="1140"/>
    </location>
</feature>
<dbReference type="OrthoDB" id="9765926at2"/>
<dbReference type="EMBL" id="LR134441">
    <property type="protein sequence ID" value="VEI01268.1"/>
    <property type="molecule type" value="Genomic_DNA"/>
</dbReference>
<name>A0A448NUD1_9FLAO</name>